<keyword evidence="8 10" id="KW-0482">Metalloprotease</keyword>
<comment type="similarity">
    <text evidence="10">Belongs to the peptidase M48 family.</text>
</comment>
<sequence>MQAFGLRTHAWNTAWRSMLLLAGFPLLLAVMALGVGMIFGSEQRDLGRAFGNALRNLPWLYAMAWVGALIWFAIAWVAHNKILDWATGAHPVTRAEEPRLWNLLENLCISRGMRMPRLAVIETEAMNAYAAGLSREAGSVTVTRGLMTALDDRELAAVLAHELSHIRNGDARLGLIAAVFVGIISLGFDMMTRTRRAVRAGRVSDWRINTNSRNNNAGWAALIGVLMIALAWLLATVLRMALSRNREFLADAGAVELTADPDAMITALRKVEGHADMPEVPPQVRALFLEDASDNALSSLMATHPPIGDRVAALVKFAGGRDPGPIAPPPMVEAETPAWAQHDATDETVRIAPGAAETPAPWWQGPAQGTGTGASPWGKR</sequence>
<evidence type="ECO:0000313" key="14">
    <source>
        <dbReference type="EMBL" id="MBW6401016.1"/>
    </source>
</evidence>
<feature type="transmembrane region" description="Helical" evidence="12">
    <location>
        <begin position="217"/>
        <end position="238"/>
    </location>
</feature>
<feature type="domain" description="Peptidase M48" evidence="13">
    <location>
        <begin position="96"/>
        <end position="316"/>
    </location>
</feature>
<evidence type="ECO:0000256" key="10">
    <source>
        <dbReference type="RuleBase" id="RU003983"/>
    </source>
</evidence>
<keyword evidence="2 10" id="KW-0645">Protease</keyword>
<keyword evidence="3 12" id="KW-0812">Transmembrane</keyword>
<dbReference type="PANTHER" id="PTHR43221:SF2">
    <property type="entry name" value="PROTEASE HTPX HOMOLOG"/>
    <property type="match status" value="1"/>
</dbReference>
<keyword evidence="9 12" id="KW-0472">Membrane</keyword>
<comment type="caution">
    <text evidence="14">The sequence shown here is derived from an EMBL/GenBank/DDBJ whole genome shotgun (WGS) entry which is preliminary data.</text>
</comment>
<evidence type="ECO:0000256" key="5">
    <source>
        <dbReference type="ARBA" id="ARBA00022801"/>
    </source>
</evidence>
<dbReference type="InterPro" id="IPR001915">
    <property type="entry name" value="Peptidase_M48"/>
</dbReference>
<evidence type="ECO:0000256" key="7">
    <source>
        <dbReference type="ARBA" id="ARBA00022989"/>
    </source>
</evidence>
<evidence type="ECO:0000256" key="12">
    <source>
        <dbReference type="SAM" id="Phobius"/>
    </source>
</evidence>
<keyword evidence="4" id="KW-0479">Metal-binding</keyword>
<keyword evidence="5 10" id="KW-0378">Hydrolase</keyword>
<evidence type="ECO:0000259" key="13">
    <source>
        <dbReference type="Pfam" id="PF01435"/>
    </source>
</evidence>
<evidence type="ECO:0000256" key="4">
    <source>
        <dbReference type="ARBA" id="ARBA00022723"/>
    </source>
</evidence>
<protein>
    <submittedName>
        <fullName evidence="14">M48 family metallopeptidase</fullName>
    </submittedName>
</protein>
<dbReference type="CDD" id="cd07340">
    <property type="entry name" value="M48B_Htpx_like"/>
    <property type="match status" value="1"/>
</dbReference>
<dbReference type="RefSeq" id="WP_219765575.1">
    <property type="nucleotide sequence ID" value="NZ_JAHYBZ010000009.1"/>
</dbReference>
<dbReference type="Pfam" id="PF01435">
    <property type="entry name" value="Peptidase_M48"/>
    <property type="match status" value="1"/>
</dbReference>
<dbReference type="EMBL" id="JAHYBZ010000009">
    <property type="protein sequence ID" value="MBW6401016.1"/>
    <property type="molecule type" value="Genomic_DNA"/>
</dbReference>
<gene>
    <name evidence="14" type="ORF">KPL78_24365</name>
</gene>
<keyword evidence="15" id="KW-1185">Reference proteome</keyword>
<keyword evidence="7 12" id="KW-1133">Transmembrane helix</keyword>
<reference evidence="14 15" key="1">
    <citation type="submission" date="2021-07" db="EMBL/GenBank/DDBJ databases">
        <authorList>
            <person name="So Y."/>
        </authorList>
    </citation>
    <scope>NUCLEOTIDE SEQUENCE [LARGE SCALE GENOMIC DNA]</scope>
    <source>
        <strain evidence="14 15">HJA6</strain>
    </source>
</reference>
<organism evidence="14 15">
    <name type="scientific">Roseomonas alba</name>
    <dbReference type="NCBI Taxonomy" id="2846776"/>
    <lineage>
        <taxon>Bacteria</taxon>
        <taxon>Pseudomonadati</taxon>
        <taxon>Pseudomonadota</taxon>
        <taxon>Alphaproteobacteria</taxon>
        <taxon>Acetobacterales</taxon>
        <taxon>Roseomonadaceae</taxon>
        <taxon>Roseomonas</taxon>
    </lineage>
</organism>
<feature type="transmembrane region" description="Helical" evidence="12">
    <location>
        <begin position="59"/>
        <end position="78"/>
    </location>
</feature>
<feature type="region of interest" description="Disordered" evidence="11">
    <location>
        <begin position="356"/>
        <end position="380"/>
    </location>
</feature>
<dbReference type="Gene3D" id="3.30.2010.10">
    <property type="entry name" value="Metalloproteases ('zincins'), catalytic domain"/>
    <property type="match status" value="1"/>
</dbReference>
<feature type="transmembrane region" description="Helical" evidence="12">
    <location>
        <begin position="20"/>
        <end position="39"/>
    </location>
</feature>
<comment type="cofactor">
    <cofactor evidence="10">
        <name>Zn(2+)</name>
        <dbReference type="ChEBI" id="CHEBI:29105"/>
    </cofactor>
    <text evidence="10">Binds 1 zinc ion per subunit.</text>
</comment>
<proteinExistence type="inferred from homology"/>
<evidence type="ECO:0000256" key="9">
    <source>
        <dbReference type="ARBA" id="ARBA00023136"/>
    </source>
</evidence>
<keyword evidence="6 10" id="KW-0862">Zinc</keyword>
<evidence type="ECO:0000256" key="6">
    <source>
        <dbReference type="ARBA" id="ARBA00022833"/>
    </source>
</evidence>
<dbReference type="PANTHER" id="PTHR43221">
    <property type="entry name" value="PROTEASE HTPX"/>
    <property type="match status" value="1"/>
</dbReference>
<dbReference type="InterPro" id="IPR050083">
    <property type="entry name" value="HtpX_protease"/>
</dbReference>
<dbReference type="Proteomes" id="UP001196565">
    <property type="component" value="Unassembled WGS sequence"/>
</dbReference>
<feature type="transmembrane region" description="Helical" evidence="12">
    <location>
        <begin position="171"/>
        <end position="188"/>
    </location>
</feature>
<evidence type="ECO:0000256" key="11">
    <source>
        <dbReference type="SAM" id="MobiDB-lite"/>
    </source>
</evidence>
<name>A0ABS7AFD3_9PROT</name>
<accession>A0ABS7AFD3</accession>
<evidence type="ECO:0000256" key="3">
    <source>
        <dbReference type="ARBA" id="ARBA00022692"/>
    </source>
</evidence>
<evidence type="ECO:0000313" key="15">
    <source>
        <dbReference type="Proteomes" id="UP001196565"/>
    </source>
</evidence>
<evidence type="ECO:0000256" key="1">
    <source>
        <dbReference type="ARBA" id="ARBA00022475"/>
    </source>
</evidence>
<evidence type="ECO:0000256" key="8">
    <source>
        <dbReference type="ARBA" id="ARBA00023049"/>
    </source>
</evidence>
<keyword evidence="1" id="KW-1003">Cell membrane</keyword>
<evidence type="ECO:0000256" key="2">
    <source>
        <dbReference type="ARBA" id="ARBA00022670"/>
    </source>
</evidence>